<reference evidence="1 2" key="1">
    <citation type="journal article" date="2022" name="DNA Res.">
        <title>Chromosomal-level genome assembly of the orchid tree Bauhinia variegata (Leguminosae; Cercidoideae) supports the allotetraploid origin hypothesis of Bauhinia.</title>
        <authorList>
            <person name="Zhong Y."/>
            <person name="Chen Y."/>
            <person name="Zheng D."/>
            <person name="Pang J."/>
            <person name="Liu Y."/>
            <person name="Luo S."/>
            <person name="Meng S."/>
            <person name="Qian L."/>
            <person name="Wei D."/>
            <person name="Dai S."/>
            <person name="Zhou R."/>
        </authorList>
    </citation>
    <scope>NUCLEOTIDE SEQUENCE [LARGE SCALE GENOMIC DNA]</scope>
    <source>
        <strain evidence="1">BV-YZ2020</strain>
    </source>
</reference>
<evidence type="ECO:0000313" key="1">
    <source>
        <dbReference type="EMBL" id="KAI4314743.1"/>
    </source>
</evidence>
<dbReference type="EMBL" id="CM039436">
    <property type="protein sequence ID" value="KAI4314743.1"/>
    <property type="molecule type" value="Genomic_DNA"/>
</dbReference>
<organism evidence="1 2">
    <name type="scientific">Bauhinia variegata</name>
    <name type="common">Purple orchid tree</name>
    <name type="synonym">Phanera variegata</name>
    <dbReference type="NCBI Taxonomy" id="167791"/>
    <lineage>
        <taxon>Eukaryota</taxon>
        <taxon>Viridiplantae</taxon>
        <taxon>Streptophyta</taxon>
        <taxon>Embryophyta</taxon>
        <taxon>Tracheophyta</taxon>
        <taxon>Spermatophyta</taxon>
        <taxon>Magnoliopsida</taxon>
        <taxon>eudicotyledons</taxon>
        <taxon>Gunneridae</taxon>
        <taxon>Pentapetalae</taxon>
        <taxon>rosids</taxon>
        <taxon>fabids</taxon>
        <taxon>Fabales</taxon>
        <taxon>Fabaceae</taxon>
        <taxon>Cercidoideae</taxon>
        <taxon>Cercideae</taxon>
        <taxon>Bauhiniinae</taxon>
        <taxon>Bauhinia</taxon>
    </lineage>
</organism>
<gene>
    <name evidence="1" type="ORF">L6164_027620</name>
</gene>
<keyword evidence="2" id="KW-1185">Reference proteome</keyword>
<dbReference type="Proteomes" id="UP000828941">
    <property type="component" value="Chromosome 11"/>
</dbReference>
<sequence length="112" mass="12321">MRICSTTVVTSISMTVEEFEQGHVDTEKIINIPYLFHTPEGGVKNPLFLKQVSSVFHKEDHIIVGCQIGVRSLSAAADLVADGFEDVKNMEGGYLEWVKSGFPAIQPAVKEI</sequence>
<comment type="caution">
    <text evidence="1">The sequence shown here is derived from an EMBL/GenBank/DDBJ whole genome shotgun (WGS) entry which is preliminary data.</text>
</comment>
<name>A0ACB9LTZ7_BAUVA</name>
<protein>
    <submittedName>
        <fullName evidence="1">Uncharacterized protein</fullName>
    </submittedName>
</protein>
<accession>A0ACB9LTZ7</accession>
<proteinExistence type="predicted"/>
<evidence type="ECO:0000313" key="2">
    <source>
        <dbReference type="Proteomes" id="UP000828941"/>
    </source>
</evidence>